<protein>
    <submittedName>
        <fullName evidence="1">Uncharacterized protein</fullName>
    </submittedName>
</protein>
<sequence>MKISKVTPARLCISDEKCVCVEVRRKPSPSHHQLVTKNLQTGGIVNVYEILYETRKCMAFCFELGDKAILPFTDGKDVKFEELSSEQKVTEETLNDTFLFQWGEAGSTDWRSLKSVAQPSMYLFFKSNENKVTIKPFKMTQFKIDKKVLTRTSLERYCTPYKLKMTTQRVSFVSLDSNHGPSFCEATVLSTKSACRHKRKTMKIEAFKCSRTKGP</sequence>
<name>A0AAN9HC48_9TELE</name>
<proteinExistence type="predicted"/>
<dbReference type="Proteomes" id="UP001364617">
    <property type="component" value="Unassembled WGS sequence"/>
</dbReference>
<accession>A0AAN9HC48</accession>
<evidence type="ECO:0000313" key="1">
    <source>
        <dbReference type="EMBL" id="KAK7172700.1"/>
    </source>
</evidence>
<gene>
    <name evidence="1" type="ORF">R3I93_002733</name>
</gene>
<comment type="caution">
    <text evidence="1">The sequence shown here is derived from an EMBL/GenBank/DDBJ whole genome shotgun (WGS) entry which is preliminary data.</text>
</comment>
<reference evidence="1 2" key="1">
    <citation type="submission" date="2024-02" db="EMBL/GenBank/DDBJ databases">
        <title>Chromosome-level genome assembly of the Eurasian Minnow (Phoxinus phoxinus).</title>
        <authorList>
            <person name="Oriowo T.O."/>
            <person name="Martin S."/>
            <person name="Stange M."/>
            <person name="Chrysostomakis Y."/>
            <person name="Brown T."/>
            <person name="Winkler S."/>
            <person name="Kukowka S."/>
            <person name="Myers E.W."/>
            <person name="Bohne A."/>
        </authorList>
    </citation>
    <scope>NUCLEOTIDE SEQUENCE [LARGE SCALE GENOMIC DNA]</scope>
    <source>
        <strain evidence="1">ZFMK-TIS-60720</strain>
        <tissue evidence="1">Whole Organism</tissue>
    </source>
</reference>
<keyword evidence="2" id="KW-1185">Reference proteome</keyword>
<dbReference type="EMBL" id="JAYKXH010000003">
    <property type="protein sequence ID" value="KAK7172700.1"/>
    <property type="molecule type" value="Genomic_DNA"/>
</dbReference>
<dbReference type="AlphaFoldDB" id="A0AAN9HC48"/>
<organism evidence="1 2">
    <name type="scientific">Phoxinus phoxinus</name>
    <name type="common">Eurasian minnow</name>
    <dbReference type="NCBI Taxonomy" id="58324"/>
    <lineage>
        <taxon>Eukaryota</taxon>
        <taxon>Metazoa</taxon>
        <taxon>Chordata</taxon>
        <taxon>Craniata</taxon>
        <taxon>Vertebrata</taxon>
        <taxon>Euteleostomi</taxon>
        <taxon>Actinopterygii</taxon>
        <taxon>Neopterygii</taxon>
        <taxon>Teleostei</taxon>
        <taxon>Ostariophysi</taxon>
        <taxon>Cypriniformes</taxon>
        <taxon>Leuciscidae</taxon>
        <taxon>Phoxininae</taxon>
        <taxon>Phoxinus</taxon>
    </lineage>
</organism>
<evidence type="ECO:0000313" key="2">
    <source>
        <dbReference type="Proteomes" id="UP001364617"/>
    </source>
</evidence>